<name>A0A085WW09_9BACT</name>
<evidence type="ECO:0000313" key="2">
    <source>
        <dbReference type="Proteomes" id="UP000028725"/>
    </source>
</evidence>
<keyword evidence="2" id="KW-1185">Reference proteome</keyword>
<dbReference type="Proteomes" id="UP000028725">
    <property type="component" value="Unassembled WGS sequence"/>
</dbReference>
<comment type="caution">
    <text evidence="1">The sequence shown here is derived from an EMBL/GenBank/DDBJ whole genome shotgun (WGS) entry which is preliminary data.</text>
</comment>
<proteinExistence type="predicted"/>
<dbReference type="AlphaFoldDB" id="A0A085WW09"/>
<sequence>MASDLNPDPRFFVLKADVWGAYDTQSEGAEPVRYGPAPRCPQCHEPIGMKEWLPPYRVTLELHGQTLGDFIEGPGNSVLISQRMAEAFRAEGLTGLLGSHAVEVARVRRKRKGSKLEAASSYRAATPCWGRGALDEARSRLRRNAPVTCPECRATGVDSIHGFALEQGTWQGEDVFRPRGEPGTIFVAERFAGFVKRHGFTNMKLTPIAEYIWDPLHQGPPTGTNWK</sequence>
<gene>
    <name evidence="1" type="ORF">DB31_0133</name>
</gene>
<accession>A0A085WW09</accession>
<evidence type="ECO:0000313" key="1">
    <source>
        <dbReference type="EMBL" id="KFE71872.1"/>
    </source>
</evidence>
<organism evidence="1 2">
    <name type="scientific">Hyalangium minutum</name>
    <dbReference type="NCBI Taxonomy" id="394096"/>
    <lineage>
        <taxon>Bacteria</taxon>
        <taxon>Pseudomonadati</taxon>
        <taxon>Myxococcota</taxon>
        <taxon>Myxococcia</taxon>
        <taxon>Myxococcales</taxon>
        <taxon>Cystobacterineae</taxon>
        <taxon>Archangiaceae</taxon>
        <taxon>Hyalangium</taxon>
    </lineage>
</organism>
<protein>
    <submittedName>
        <fullName evidence="1">Uncharacterized protein</fullName>
    </submittedName>
</protein>
<dbReference type="EMBL" id="JMCB01000001">
    <property type="protein sequence ID" value="KFE71872.1"/>
    <property type="molecule type" value="Genomic_DNA"/>
</dbReference>
<reference evidence="1 2" key="1">
    <citation type="submission" date="2014-04" db="EMBL/GenBank/DDBJ databases">
        <title>Genome assembly of Hyalangium minutum DSM 14724.</title>
        <authorList>
            <person name="Sharma G."/>
            <person name="Subramanian S."/>
        </authorList>
    </citation>
    <scope>NUCLEOTIDE SEQUENCE [LARGE SCALE GENOMIC DNA]</scope>
    <source>
        <strain evidence="1 2">DSM 14724</strain>
    </source>
</reference>